<keyword evidence="3" id="KW-1185">Reference proteome</keyword>
<dbReference type="EMBL" id="JAIQCV010000011">
    <property type="protein sequence ID" value="KAH1045798.1"/>
    <property type="molecule type" value="Genomic_DNA"/>
</dbReference>
<keyword evidence="1" id="KW-0472">Membrane</keyword>
<comment type="caution">
    <text evidence="2">The sequence shown here is derived from an EMBL/GenBank/DDBJ whole genome shotgun (WGS) entry which is preliminary data.</text>
</comment>
<proteinExistence type="predicted"/>
<evidence type="ECO:0000313" key="2">
    <source>
        <dbReference type="EMBL" id="KAH1045798.1"/>
    </source>
</evidence>
<keyword evidence="1" id="KW-1133">Transmembrane helix</keyword>
<feature type="transmembrane region" description="Helical" evidence="1">
    <location>
        <begin position="74"/>
        <end position="98"/>
    </location>
</feature>
<evidence type="ECO:0000313" key="3">
    <source>
        <dbReference type="Proteomes" id="UP000828251"/>
    </source>
</evidence>
<keyword evidence="1" id="KW-0812">Transmembrane</keyword>
<gene>
    <name evidence="2" type="ORF">J1N35_036582</name>
</gene>
<reference evidence="2 3" key="1">
    <citation type="journal article" date="2021" name="Plant Biotechnol. J.">
        <title>Multi-omics assisted identification of the key and species-specific regulatory components of drought-tolerant mechanisms in Gossypium stocksii.</title>
        <authorList>
            <person name="Yu D."/>
            <person name="Ke L."/>
            <person name="Zhang D."/>
            <person name="Wu Y."/>
            <person name="Sun Y."/>
            <person name="Mei J."/>
            <person name="Sun J."/>
            <person name="Sun Y."/>
        </authorList>
    </citation>
    <scope>NUCLEOTIDE SEQUENCE [LARGE SCALE GENOMIC DNA]</scope>
    <source>
        <strain evidence="3">cv. E1</strain>
        <tissue evidence="2">Leaf</tissue>
    </source>
</reference>
<dbReference type="AlphaFoldDB" id="A0A9D3ZKT7"/>
<sequence length="119" mass="13705">MDTMFCVVSKSAVISSMVVRVVLVLAWWQAKWVVPPEILGILFGQRFGLGSKLWIEPHHLDVSDHLASQLCYQLLILLVLQIEKVLTLLLLIEVMFLLRKLLFQTSHFVLYFLKHMVGT</sequence>
<organism evidence="2 3">
    <name type="scientific">Gossypium stocksii</name>
    <dbReference type="NCBI Taxonomy" id="47602"/>
    <lineage>
        <taxon>Eukaryota</taxon>
        <taxon>Viridiplantae</taxon>
        <taxon>Streptophyta</taxon>
        <taxon>Embryophyta</taxon>
        <taxon>Tracheophyta</taxon>
        <taxon>Spermatophyta</taxon>
        <taxon>Magnoliopsida</taxon>
        <taxon>eudicotyledons</taxon>
        <taxon>Gunneridae</taxon>
        <taxon>Pentapetalae</taxon>
        <taxon>rosids</taxon>
        <taxon>malvids</taxon>
        <taxon>Malvales</taxon>
        <taxon>Malvaceae</taxon>
        <taxon>Malvoideae</taxon>
        <taxon>Gossypium</taxon>
    </lineage>
</organism>
<accession>A0A9D3ZKT7</accession>
<evidence type="ECO:0000256" key="1">
    <source>
        <dbReference type="SAM" id="Phobius"/>
    </source>
</evidence>
<dbReference type="Proteomes" id="UP000828251">
    <property type="component" value="Unassembled WGS sequence"/>
</dbReference>
<feature type="transmembrane region" description="Helical" evidence="1">
    <location>
        <begin position="12"/>
        <end position="30"/>
    </location>
</feature>
<protein>
    <submittedName>
        <fullName evidence="2">Uncharacterized protein</fullName>
    </submittedName>
</protein>
<name>A0A9D3ZKT7_9ROSI</name>